<comment type="caution">
    <text evidence="5">The sequence shown here is derived from an EMBL/GenBank/DDBJ whole genome shotgun (WGS) entry which is preliminary data.</text>
</comment>
<dbReference type="Gene3D" id="3.40.50.300">
    <property type="entry name" value="P-loop containing nucleotide triphosphate hydrolases"/>
    <property type="match status" value="3"/>
</dbReference>
<dbReference type="InterPro" id="IPR041546">
    <property type="entry name" value="ClpA/ClpB_AAA_lid"/>
</dbReference>
<dbReference type="Pfam" id="PF07724">
    <property type="entry name" value="AAA_2"/>
    <property type="match status" value="1"/>
</dbReference>
<dbReference type="Proteomes" id="UP000604046">
    <property type="component" value="Unassembled WGS sequence"/>
</dbReference>
<organism evidence="5 6">
    <name type="scientific">Symbiodinium natans</name>
    <dbReference type="NCBI Taxonomy" id="878477"/>
    <lineage>
        <taxon>Eukaryota</taxon>
        <taxon>Sar</taxon>
        <taxon>Alveolata</taxon>
        <taxon>Dinophyceae</taxon>
        <taxon>Suessiales</taxon>
        <taxon>Symbiodiniaceae</taxon>
        <taxon>Symbiodinium</taxon>
    </lineage>
</organism>
<dbReference type="PANTHER" id="PTHR11638:SF175">
    <property type="entry name" value="ATP-DEPENDENT CLP PROTEASE, ATP-BINDING SUBUNIT CLPC"/>
    <property type="match status" value="1"/>
</dbReference>
<dbReference type="InterPro" id="IPR027417">
    <property type="entry name" value="P-loop_NTPase"/>
</dbReference>
<proteinExistence type="predicted"/>
<keyword evidence="2" id="KW-0067">ATP-binding</keyword>
<dbReference type="InterPro" id="IPR003959">
    <property type="entry name" value="ATPase_AAA_core"/>
</dbReference>
<feature type="domain" description="ClpA/ClpB AAA lid" evidence="4">
    <location>
        <begin position="89"/>
        <end position="163"/>
    </location>
</feature>
<evidence type="ECO:0000313" key="6">
    <source>
        <dbReference type="Proteomes" id="UP000604046"/>
    </source>
</evidence>
<accession>A0A812R5P7</accession>
<evidence type="ECO:0000259" key="3">
    <source>
        <dbReference type="Pfam" id="PF07724"/>
    </source>
</evidence>
<evidence type="ECO:0000259" key="4">
    <source>
        <dbReference type="Pfam" id="PF17871"/>
    </source>
</evidence>
<evidence type="ECO:0000256" key="1">
    <source>
        <dbReference type="ARBA" id="ARBA00022741"/>
    </source>
</evidence>
<dbReference type="GO" id="GO:0016887">
    <property type="term" value="F:ATP hydrolysis activity"/>
    <property type="evidence" value="ECO:0007669"/>
    <property type="project" value="InterPro"/>
</dbReference>
<dbReference type="OrthoDB" id="422190at2759"/>
<dbReference type="GO" id="GO:0005524">
    <property type="term" value="F:ATP binding"/>
    <property type="evidence" value="ECO:0007669"/>
    <property type="project" value="UniProtKB-KW"/>
</dbReference>
<gene>
    <name evidence="5" type="primary">clpC</name>
    <name evidence="5" type="ORF">SNAT2548_LOCUS22888</name>
</gene>
<dbReference type="Gene3D" id="1.10.8.60">
    <property type="match status" value="1"/>
</dbReference>
<evidence type="ECO:0000256" key="2">
    <source>
        <dbReference type="ARBA" id="ARBA00022840"/>
    </source>
</evidence>
<sequence>MGSSLSSFQQRKSQQEGSILFIDEAHTLIGAGATGSSPQNAADILKPALARGQLQCIAATTMEEYFQYFSRDAALERRFEVVEVEEPTAEETVVVLEGLRHHYERYHGVQFRDDALSSAASWSERYLPERKLPDKAIDVMDRSAVLAKGRGEGDDSKVSVTVADVAAALEETVGLRPGSVSEVEARSILDLEEALRARVRGQRAAVRLVAAAVARARVQLQELRRPIASLLLYGPPGVPGFAQCYGEVLIDEADKAPPEFLGLLLEVMEEASLTLSGADGVGRADFRHTVVILTSNDPAGPSSLPRALADRLDGYACMRYLS</sequence>
<dbReference type="EMBL" id="CAJNDS010002301">
    <property type="protein sequence ID" value="CAE7420740.1"/>
    <property type="molecule type" value="Genomic_DNA"/>
</dbReference>
<reference evidence="5" key="1">
    <citation type="submission" date="2021-02" db="EMBL/GenBank/DDBJ databases">
        <authorList>
            <person name="Dougan E. K."/>
            <person name="Rhodes N."/>
            <person name="Thang M."/>
            <person name="Chan C."/>
        </authorList>
    </citation>
    <scope>NUCLEOTIDE SEQUENCE</scope>
</reference>
<dbReference type="GO" id="GO:0005737">
    <property type="term" value="C:cytoplasm"/>
    <property type="evidence" value="ECO:0007669"/>
    <property type="project" value="TreeGrafter"/>
</dbReference>
<keyword evidence="1" id="KW-0547">Nucleotide-binding</keyword>
<dbReference type="InterPro" id="IPR050130">
    <property type="entry name" value="ClpA_ClpB"/>
</dbReference>
<feature type="domain" description="ATPase AAA-type core" evidence="3">
    <location>
        <begin position="245"/>
        <end position="296"/>
    </location>
</feature>
<dbReference type="GO" id="GO:0034605">
    <property type="term" value="P:cellular response to heat"/>
    <property type="evidence" value="ECO:0007669"/>
    <property type="project" value="TreeGrafter"/>
</dbReference>
<dbReference type="Pfam" id="PF17871">
    <property type="entry name" value="AAA_lid_9"/>
    <property type="match status" value="1"/>
</dbReference>
<dbReference type="PANTHER" id="PTHR11638">
    <property type="entry name" value="ATP-DEPENDENT CLP PROTEASE"/>
    <property type="match status" value="1"/>
</dbReference>
<dbReference type="SUPFAM" id="SSF52540">
    <property type="entry name" value="P-loop containing nucleoside triphosphate hydrolases"/>
    <property type="match status" value="2"/>
</dbReference>
<evidence type="ECO:0000313" key="5">
    <source>
        <dbReference type="EMBL" id="CAE7420740.1"/>
    </source>
</evidence>
<dbReference type="AlphaFoldDB" id="A0A812R5P7"/>
<keyword evidence="6" id="KW-1185">Reference proteome</keyword>
<protein>
    <submittedName>
        <fullName evidence="5">ClpC protein</fullName>
    </submittedName>
</protein>
<name>A0A812R5P7_9DINO</name>